<evidence type="ECO:0000313" key="1">
    <source>
        <dbReference type="EMBL" id="MBR7618751.1"/>
    </source>
</evidence>
<dbReference type="InterPro" id="IPR006439">
    <property type="entry name" value="HAD-SF_hydro_IA"/>
</dbReference>
<dbReference type="Pfam" id="PF00702">
    <property type="entry name" value="Hydrolase"/>
    <property type="match status" value="1"/>
</dbReference>
<dbReference type="NCBIfam" id="TIGR01509">
    <property type="entry name" value="HAD-SF-IA-v3"/>
    <property type="match status" value="1"/>
</dbReference>
<dbReference type="PANTHER" id="PTHR43481:SF4">
    <property type="entry name" value="GLYCEROL-1-PHOSPHATE PHOSPHOHYDROLASE 1-RELATED"/>
    <property type="match status" value="1"/>
</dbReference>
<keyword evidence="1" id="KW-0378">Hydrolase</keyword>
<name>A0A941HV47_9CAUL</name>
<accession>A0A941HV47</accession>
<proteinExistence type="predicted"/>
<dbReference type="GO" id="GO:0050308">
    <property type="term" value="F:sugar-phosphatase activity"/>
    <property type="evidence" value="ECO:0007669"/>
    <property type="project" value="TreeGrafter"/>
</dbReference>
<comment type="caution">
    <text evidence="1">The sequence shown here is derived from an EMBL/GenBank/DDBJ whole genome shotgun (WGS) entry which is preliminary data.</text>
</comment>
<dbReference type="PANTHER" id="PTHR43481">
    <property type="entry name" value="FRUCTOSE-1-PHOSPHATE PHOSPHATASE"/>
    <property type="match status" value="1"/>
</dbReference>
<organism evidence="1 2">
    <name type="scientific">Phenylobacterium glaciei</name>
    <dbReference type="NCBI Taxonomy" id="2803784"/>
    <lineage>
        <taxon>Bacteria</taxon>
        <taxon>Pseudomonadati</taxon>
        <taxon>Pseudomonadota</taxon>
        <taxon>Alphaproteobacteria</taxon>
        <taxon>Caulobacterales</taxon>
        <taxon>Caulobacteraceae</taxon>
        <taxon>Phenylobacterium</taxon>
    </lineage>
</organism>
<dbReference type="Proteomes" id="UP000622580">
    <property type="component" value="Unassembled WGS sequence"/>
</dbReference>
<dbReference type="AlphaFoldDB" id="A0A941HV47"/>
<protein>
    <submittedName>
        <fullName evidence="1">HAD-IA family hydrolase</fullName>
    </submittedName>
</protein>
<keyword evidence="2" id="KW-1185">Reference proteome</keyword>
<dbReference type="Gene3D" id="1.10.150.240">
    <property type="entry name" value="Putative phosphatase, domain 2"/>
    <property type="match status" value="1"/>
</dbReference>
<dbReference type="SUPFAM" id="SSF56784">
    <property type="entry name" value="HAD-like"/>
    <property type="match status" value="1"/>
</dbReference>
<gene>
    <name evidence="1" type="ORF">JKL49_05055</name>
</gene>
<dbReference type="InterPro" id="IPR036412">
    <property type="entry name" value="HAD-like_sf"/>
</dbReference>
<dbReference type="Gene3D" id="3.40.50.1000">
    <property type="entry name" value="HAD superfamily/HAD-like"/>
    <property type="match status" value="1"/>
</dbReference>
<dbReference type="InterPro" id="IPR051806">
    <property type="entry name" value="HAD-like_SPP"/>
</dbReference>
<dbReference type="RefSeq" id="WP_215338668.1">
    <property type="nucleotide sequence ID" value="NZ_JAGSGD010000001.1"/>
</dbReference>
<dbReference type="PRINTS" id="PR00413">
    <property type="entry name" value="HADHALOGNASE"/>
</dbReference>
<dbReference type="SFLD" id="SFLDG01129">
    <property type="entry name" value="C1.5:_HAD__Beta-PGM__Phosphata"/>
    <property type="match status" value="1"/>
</dbReference>
<dbReference type="InterPro" id="IPR023214">
    <property type="entry name" value="HAD_sf"/>
</dbReference>
<reference evidence="1" key="1">
    <citation type="submission" date="2021-04" db="EMBL/GenBank/DDBJ databases">
        <title>Draft genome assembly of strain Phenylobacterium sp. 20VBR1 using MiniION and Illumina platforms.</title>
        <authorList>
            <person name="Thomas F.A."/>
            <person name="Krishnan K.P."/>
            <person name="Sinha R.K."/>
        </authorList>
    </citation>
    <scope>NUCLEOTIDE SEQUENCE</scope>
    <source>
        <strain evidence="1">20VBR1</strain>
    </source>
</reference>
<dbReference type="EMBL" id="JAGSGD010000001">
    <property type="protein sequence ID" value="MBR7618751.1"/>
    <property type="molecule type" value="Genomic_DNA"/>
</dbReference>
<dbReference type="SFLD" id="SFLDS00003">
    <property type="entry name" value="Haloacid_Dehalogenase"/>
    <property type="match status" value="1"/>
</dbReference>
<dbReference type="InterPro" id="IPR023198">
    <property type="entry name" value="PGP-like_dom2"/>
</dbReference>
<sequence>MLAVRERAECSRAHPSALVAGIFDVDGVLLASPHERAWREALDGLADPIRFTSPVYQALVAGKPRLAGALSALEALGVPDAERQATAYAERKQARLEVLVRAGAVHAFPDALRFVQSLAALGLPMACASSSKNADAMMREIWLDGGGNLLDIFKANVNGRDLRQGKPNPEIFLLAATELHVEPARCFVVEDASAGIEAARAGGMAALGVARLGDADVLKAAGADLVVTSLDDVAIDDLAAGRLRCRRT</sequence>
<evidence type="ECO:0000313" key="2">
    <source>
        <dbReference type="Proteomes" id="UP000622580"/>
    </source>
</evidence>